<comment type="function">
    <text evidence="5">Involved in formation and maintenance of cell shape.</text>
</comment>
<feature type="compositionally biased region" description="Low complexity" evidence="7">
    <location>
        <begin position="284"/>
        <end position="298"/>
    </location>
</feature>
<accession>A0A3N0AZK7</accession>
<keyword evidence="8" id="KW-1133">Transmembrane helix</keyword>
<feature type="region of interest" description="Disordered" evidence="7">
    <location>
        <begin position="279"/>
        <end position="298"/>
    </location>
</feature>
<dbReference type="EMBL" id="QICD01000028">
    <property type="protein sequence ID" value="RNL40307.1"/>
    <property type="molecule type" value="Genomic_DNA"/>
</dbReference>
<dbReference type="Gene3D" id="2.40.10.350">
    <property type="entry name" value="Rod shape-determining protein MreC, domain 2"/>
    <property type="match status" value="1"/>
</dbReference>
<dbReference type="Pfam" id="PF04085">
    <property type="entry name" value="MreC"/>
    <property type="match status" value="1"/>
</dbReference>
<evidence type="ECO:0000256" key="4">
    <source>
        <dbReference type="ARBA" id="ARBA00032089"/>
    </source>
</evidence>
<dbReference type="OrthoDB" id="9808025at2"/>
<feature type="transmembrane region" description="Helical" evidence="8">
    <location>
        <begin position="12"/>
        <end position="33"/>
    </location>
</feature>
<keyword evidence="6" id="KW-0175">Coiled coil</keyword>
<dbReference type="GO" id="GO:0005886">
    <property type="term" value="C:plasma membrane"/>
    <property type="evidence" value="ECO:0007669"/>
    <property type="project" value="TreeGrafter"/>
</dbReference>
<gene>
    <name evidence="10" type="primary">mreC</name>
    <name evidence="10" type="ORF">DMP08_10465</name>
</gene>
<keyword evidence="8" id="KW-0812">Transmembrane</keyword>
<comment type="caution">
    <text evidence="10">The sequence shown here is derived from an EMBL/GenBank/DDBJ whole genome shotgun (WGS) entry which is preliminary data.</text>
</comment>
<keyword evidence="11" id="KW-1185">Reference proteome</keyword>
<evidence type="ECO:0000313" key="11">
    <source>
        <dbReference type="Proteomes" id="UP000278632"/>
    </source>
</evidence>
<sequence length="298" mass="30689">MALNFQQRNSAFLRRVLLVAFLVMSIVLVAVYAREGESGPVHAVQGAVSNAVAPLRFVGAAAGSATSAAGEGIENATADESTLSGLREYNAELIERYAQMEEYRQENERLRQLLDLKDAAGINGVGARVIGRSSEAWSQTVTIDKGSADGVDSGLTVMAASGVVGQVFETAEHTAKVRLLSDPKSGAAALVQSSRAEGIVRGSLEGLLYLENLDADATVNPGDVVVTSGLGGSYQKGLVIGTVVKVDSQQGGATRRAVVSPNDQASSLEEVLVVFGVGSDESDASSGSSNAGNEGSDA</sequence>
<reference evidence="11" key="1">
    <citation type="submission" date="2018-05" db="EMBL/GenBank/DDBJ databases">
        <title>Genome Sequencing of selected type strains of the family Eggerthellaceae.</title>
        <authorList>
            <person name="Danylec N."/>
            <person name="Stoll D.A."/>
            <person name="Doetsch A."/>
            <person name="Huch M."/>
        </authorList>
    </citation>
    <scope>NUCLEOTIDE SEQUENCE [LARGE SCALE GENOMIC DNA]</scope>
    <source>
        <strain evidence="11">DSM 16106</strain>
    </source>
</reference>
<dbReference type="Proteomes" id="UP000278632">
    <property type="component" value="Unassembled WGS sequence"/>
</dbReference>
<dbReference type="GO" id="GO:0008360">
    <property type="term" value="P:regulation of cell shape"/>
    <property type="evidence" value="ECO:0007669"/>
    <property type="project" value="UniProtKB-KW"/>
</dbReference>
<keyword evidence="8" id="KW-0472">Membrane</keyword>
<dbReference type="Gene3D" id="2.40.10.340">
    <property type="entry name" value="Rod shape-determining protein MreC, domain 1"/>
    <property type="match status" value="1"/>
</dbReference>
<evidence type="ECO:0000256" key="8">
    <source>
        <dbReference type="SAM" id="Phobius"/>
    </source>
</evidence>
<dbReference type="PIRSF" id="PIRSF038471">
    <property type="entry name" value="MreC"/>
    <property type="match status" value="1"/>
</dbReference>
<evidence type="ECO:0000256" key="5">
    <source>
        <dbReference type="PIRNR" id="PIRNR038471"/>
    </source>
</evidence>
<evidence type="ECO:0000256" key="6">
    <source>
        <dbReference type="SAM" id="Coils"/>
    </source>
</evidence>
<feature type="coiled-coil region" evidence="6">
    <location>
        <begin position="86"/>
        <end position="120"/>
    </location>
</feature>
<dbReference type="PANTHER" id="PTHR34138">
    <property type="entry name" value="CELL SHAPE-DETERMINING PROTEIN MREC"/>
    <property type="match status" value="1"/>
</dbReference>
<comment type="similarity">
    <text evidence="1 5">Belongs to the MreC family.</text>
</comment>
<name>A0A3N0AZK7_9ACTN</name>
<dbReference type="InterPro" id="IPR007221">
    <property type="entry name" value="MreC"/>
</dbReference>
<proteinExistence type="inferred from homology"/>
<dbReference type="NCBIfam" id="TIGR00219">
    <property type="entry name" value="mreC"/>
    <property type="match status" value="1"/>
</dbReference>
<evidence type="ECO:0000259" key="9">
    <source>
        <dbReference type="Pfam" id="PF04085"/>
    </source>
</evidence>
<dbReference type="RefSeq" id="WP_123192832.1">
    <property type="nucleotide sequence ID" value="NZ_QICD01000028.1"/>
</dbReference>
<evidence type="ECO:0000256" key="3">
    <source>
        <dbReference type="ARBA" id="ARBA00022960"/>
    </source>
</evidence>
<organism evidence="10 11">
    <name type="scientific">Paraeggerthella hongkongensis</name>
    <dbReference type="NCBI Taxonomy" id="230658"/>
    <lineage>
        <taxon>Bacteria</taxon>
        <taxon>Bacillati</taxon>
        <taxon>Actinomycetota</taxon>
        <taxon>Coriobacteriia</taxon>
        <taxon>Eggerthellales</taxon>
        <taxon>Eggerthellaceae</taxon>
        <taxon>Paraeggerthella</taxon>
    </lineage>
</organism>
<protein>
    <recommendedName>
        <fullName evidence="2 5">Cell shape-determining protein MreC</fullName>
    </recommendedName>
    <alternativeName>
        <fullName evidence="4 5">Cell shape protein MreC</fullName>
    </alternativeName>
</protein>
<feature type="domain" description="Rod shape-determining protein MreC beta-barrel core" evidence="9">
    <location>
        <begin position="129"/>
        <end position="274"/>
    </location>
</feature>
<dbReference type="AlphaFoldDB" id="A0A3N0AZK7"/>
<evidence type="ECO:0000256" key="1">
    <source>
        <dbReference type="ARBA" id="ARBA00009369"/>
    </source>
</evidence>
<evidence type="ECO:0000256" key="2">
    <source>
        <dbReference type="ARBA" id="ARBA00013855"/>
    </source>
</evidence>
<keyword evidence="3 5" id="KW-0133">Cell shape</keyword>
<dbReference type="PANTHER" id="PTHR34138:SF1">
    <property type="entry name" value="CELL SHAPE-DETERMINING PROTEIN MREC"/>
    <property type="match status" value="1"/>
</dbReference>
<evidence type="ECO:0000256" key="7">
    <source>
        <dbReference type="SAM" id="MobiDB-lite"/>
    </source>
</evidence>
<dbReference type="InterPro" id="IPR055342">
    <property type="entry name" value="MreC_beta-barrel_core"/>
</dbReference>
<evidence type="ECO:0000313" key="10">
    <source>
        <dbReference type="EMBL" id="RNL40307.1"/>
    </source>
</evidence>
<dbReference type="InterPro" id="IPR042175">
    <property type="entry name" value="Cell/Rod_MreC_2"/>
</dbReference>
<dbReference type="InterPro" id="IPR042177">
    <property type="entry name" value="Cell/Rod_1"/>
</dbReference>